<protein>
    <submittedName>
        <fullName evidence="6">TetR family transcriptional regulator</fullName>
    </submittedName>
</protein>
<feature type="DNA-binding region" description="H-T-H motif" evidence="4">
    <location>
        <begin position="50"/>
        <end position="69"/>
    </location>
</feature>
<dbReference type="PROSITE" id="PS50977">
    <property type="entry name" value="HTH_TETR_2"/>
    <property type="match status" value="1"/>
</dbReference>
<dbReference type="GO" id="GO:0000976">
    <property type="term" value="F:transcription cis-regulatory region binding"/>
    <property type="evidence" value="ECO:0007669"/>
    <property type="project" value="TreeGrafter"/>
</dbReference>
<organism evidence="6 7">
    <name type="scientific">Mycobacterium numidiamassiliense</name>
    <dbReference type="NCBI Taxonomy" id="1841861"/>
    <lineage>
        <taxon>Bacteria</taxon>
        <taxon>Bacillati</taxon>
        <taxon>Actinomycetota</taxon>
        <taxon>Actinomycetes</taxon>
        <taxon>Mycobacteriales</taxon>
        <taxon>Mycobacteriaceae</taxon>
        <taxon>Mycobacterium</taxon>
    </lineage>
</organism>
<accession>A0A2U3PFA1</accession>
<dbReference type="SUPFAM" id="SSF48498">
    <property type="entry name" value="Tetracyclin repressor-like, C-terminal domain"/>
    <property type="match status" value="1"/>
</dbReference>
<dbReference type="PANTHER" id="PTHR30055:SF234">
    <property type="entry name" value="HTH-TYPE TRANSCRIPTIONAL REGULATOR BETI"/>
    <property type="match status" value="1"/>
</dbReference>
<keyword evidence="1" id="KW-0805">Transcription regulation</keyword>
<dbReference type="STRING" id="1841861.GCA_900157365_02905"/>
<dbReference type="SUPFAM" id="SSF46689">
    <property type="entry name" value="Homeodomain-like"/>
    <property type="match status" value="1"/>
</dbReference>
<gene>
    <name evidence="6" type="ORF">MNAB215_4585</name>
</gene>
<evidence type="ECO:0000256" key="2">
    <source>
        <dbReference type="ARBA" id="ARBA00023125"/>
    </source>
</evidence>
<sequence length="216" mass="24579">MAQPIPYYRCMEPSRWWGDDRAILDDDEARMRLLDAAGRCIVRRGNAQIRMAELADEAGVSRSTVYRYFPNRDEVLLGLMLARVDTALRELVASLHHPDDPVRSLPEMVLARVESVAGNPLNEALFAAESTAVPVALEIGSEPMVELLLKHYGPLLQGWKRAGRLYTDLDPRSIVQWLTTTTLFLLAPSWRHRPVADKRKFVEQFLVRALVPQIRH</sequence>
<feature type="domain" description="HTH tetR-type" evidence="5">
    <location>
        <begin position="27"/>
        <end position="87"/>
    </location>
</feature>
<dbReference type="InterPro" id="IPR050109">
    <property type="entry name" value="HTH-type_TetR-like_transc_reg"/>
</dbReference>
<dbReference type="Proteomes" id="UP000240424">
    <property type="component" value="Unassembled WGS sequence"/>
</dbReference>
<evidence type="ECO:0000256" key="4">
    <source>
        <dbReference type="PROSITE-ProRule" id="PRU00335"/>
    </source>
</evidence>
<evidence type="ECO:0000256" key="1">
    <source>
        <dbReference type="ARBA" id="ARBA00023015"/>
    </source>
</evidence>
<evidence type="ECO:0000256" key="3">
    <source>
        <dbReference type="ARBA" id="ARBA00023163"/>
    </source>
</evidence>
<dbReference type="EMBL" id="FUEZ01000004">
    <property type="protein sequence ID" value="SPM42365.1"/>
    <property type="molecule type" value="Genomic_DNA"/>
</dbReference>
<dbReference type="PRINTS" id="PR00455">
    <property type="entry name" value="HTHTETR"/>
</dbReference>
<dbReference type="AlphaFoldDB" id="A0A2U3PFA1"/>
<dbReference type="PANTHER" id="PTHR30055">
    <property type="entry name" value="HTH-TYPE TRANSCRIPTIONAL REGULATOR RUTR"/>
    <property type="match status" value="1"/>
</dbReference>
<keyword evidence="3" id="KW-0804">Transcription</keyword>
<dbReference type="Pfam" id="PF00440">
    <property type="entry name" value="TetR_N"/>
    <property type="match status" value="1"/>
</dbReference>
<evidence type="ECO:0000313" key="6">
    <source>
        <dbReference type="EMBL" id="SPM42365.1"/>
    </source>
</evidence>
<name>A0A2U3PFA1_9MYCO</name>
<evidence type="ECO:0000259" key="5">
    <source>
        <dbReference type="PROSITE" id="PS50977"/>
    </source>
</evidence>
<keyword evidence="7" id="KW-1185">Reference proteome</keyword>
<dbReference type="InterPro" id="IPR009057">
    <property type="entry name" value="Homeodomain-like_sf"/>
</dbReference>
<keyword evidence="2 4" id="KW-0238">DNA-binding</keyword>
<dbReference type="InterPro" id="IPR036271">
    <property type="entry name" value="Tet_transcr_reg_TetR-rel_C_sf"/>
</dbReference>
<reference evidence="6 7" key="1">
    <citation type="submission" date="2017-01" db="EMBL/GenBank/DDBJ databases">
        <authorList>
            <consortium name="Urmite Genomes"/>
        </authorList>
    </citation>
    <scope>NUCLEOTIDE SEQUENCE [LARGE SCALE GENOMIC DNA]</scope>
    <source>
        <strain evidence="6 7">AB215</strain>
    </source>
</reference>
<proteinExistence type="predicted"/>
<dbReference type="GO" id="GO:0003700">
    <property type="term" value="F:DNA-binding transcription factor activity"/>
    <property type="evidence" value="ECO:0007669"/>
    <property type="project" value="TreeGrafter"/>
</dbReference>
<evidence type="ECO:0000313" key="7">
    <source>
        <dbReference type="Proteomes" id="UP000240424"/>
    </source>
</evidence>
<dbReference type="InterPro" id="IPR001647">
    <property type="entry name" value="HTH_TetR"/>
</dbReference>
<dbReference type="Gene3D" id="1.10.357.10">
    <property type="entry name" value="Tetracycline Repressor, domain 2"/>
    <property type="match status" value="1"/>
</dbReference>